<dbReference type="Gene3D" id="3.40.309.10">
    <property type="entry name" value="Aldehyde Dehydrogenase, Chain A, domain 2"/>
    <property type="match status" value="1"/>
</dbReference>
<dbReference type="RefSeq" id="WP_146690469.1">
    <property type="nucleotide sequence ID" value="NZ_LT629750.1"/>
</dbReference>
<dbReference type="InterPro" id="IPR015590">
    <property type="entry name" value="Aldehyde_DH_dom"/>
</dbReference>
<dbReference type="InterPro" id="IPR051020">
    <property type="entry name" value="ALDH-related_metabolic_enz"/>
</dbReference>
<evidence type="ECO:0000313" key="5">
    <source>
        <dbReference type="Proteomes" id="UP000243904"/>
    </source>
</evidence>
<sequence>MFTASSFIPRASVAATSQTEFKRPQDGIVIGRINEAGRAGVDAAVISAREAFLRHRKAPLATRVEWLKAAAKAVRAHAVELADLISEDVGKPIRMARFEANRGAEFIEACAAAAPQLKGEVLSLDAAAAGAGLVGMTRRVPFGVVAGITPFNAPVNLLLQKVAPAVAVGNAIVVKPAFAGTRVALRLAELFLAAGWPEGLFNVVTGDKDTAIALASHPGIAAISFTGGTAAGNDLVRAAGARKFLAELGSNAANIVLADADLAFAALRIASAGFEASGQQCISAQRVLVDRSVLGDFLPLFVTAARALKVGPASDVATDVGPMVHAGAAERVMAMVADAVDRGATLALAPERNGATVSPGILTGVTRDSRLWNEEVFGPVVLVTAFDGADQAIELANDSDFGLQGAVFTRSLANAMRFADDMEVGSLWINEASRFRLDMYPFGGVKQSGIGREGVEYAMEELSQIKFIGIRPGAN</sequence>
<evidence type="ECO:0000256" key="1">
    <source>
        <dbReference type="ARBA" id="ARBA00009986"/>
    </source>
</evidence>
<evidence type="ECO:0000313" key="4">
    <source>
        <dbReference type="EMBL" id="SDT54004.1"/>
    </source>
</evidence>
<feature type="domain" description="Aldehyde dehydrogenase" evidence="3">
    <location>
        <begin position="18"/>
        <end position="468"/>
    </location>
</feature>
<evidence type="ECO:0000256" key="2">
    <source>
        <dbReference type="ARBA" id="ARBA00023002"/>
    </source>
</evidence>
<organism evidence="4 5">
    <name type="scientific">Bradyrhizobium canariense</name>
    <dbReference type="NCBI Taxonomy" id="255045"/>
    <lineage>
        <taxon>Bacteria</taxon>
        <taxon>Pseudomonadati</taxon>
        <taxon>Pseudomonadota</taxon>
        <taxon>Alphaproteobacteria</taxon>
        <taxon>Hyphomicrobiales</taxon>
        <taxon>Nitrobacteraceae</taxon>
        <taxon>Bradyrhizobium</taxon>
    </lineage>
</organism>
<dbReference type="Pfam" id="PF00171">
    <property type="entry name" value="Aldedh"/>
    <property type="match status" value="1"/>
</dbReference>
<dbReference type="PANTHER" id="PTHR42991">
    <property type="entry name" value="ALDEHYDE DEHYDROGENASE"/>
    <property type="match status" value="1"/>
</dbReference>
<comment type="similarity">
    <text evidence="1">Belongs to the aldehyde dehydrogenase family.</text>
</comment>
<dbReference type="AlphaFoldDB" id="A0A1H2B752"/>
<dbReference type="Gene3D" id="3.40.605.10">
    <property type="entry name" value="Aldehyde Dehydrogenase, Chain A, domain 1"/>
    <property type="match status" value="1"/>
</dbReference>
<dbReference type="GO" id="GO:0008911">
    <property type="term" value="F:lactaldehyde dehydrogenase (NAD+) activity"/>
    <property type="evidence" value="ECO:0007669"/>
    <property type="project" value="TreeGrafter"/>
</dbReference>
<gene>
    <name evidence="4" type="ORF">SAMN05444158_6862</name>
</gene>
<dbReference type="InterPro" id="IPR016162">
    <property type="entry name" value="Ald_DH_N"/>
</dbReference>
<keyword evidence="2" id="KW-0560">Oxidoreductase</keyword>
<proteinExistence type="inferred from homology"/>
<dbReference type="InterPro" id="IPR016161">
    <property type="entry name" value="Ald_DH/histidinol_DH"/>
</dbReference>
<accession>A0A1H2B752</accession>
<dbReference type="PANTHER" id="PTHR42991:SF1">
    <property type="entry name" value="ALDEHYDE DEHYDROGENASE"/>
    <property type="match status" value="1"/>
</dbReference>
<evidence type="ECO:0000259" key="3">
    <source>
        <dbReference type="Pfam" id="PF00171"/>
    </source>
</evidence>
<dbReference type="EMBL" id="LT629750">
    <property type="protein sequence ID" value="SDT54004.1"/>
    <property type="molecule type" value="Genomic_DNA"/>
</dbReference>
<reference evidence="5" key="1">
    <citation type="submission" date="2016-10" db="EMBL/GenBank/DDBJ databases">
        <authorList>
            <person name="Varghese N."/>
            <person name="Submissions S."/>
        </authorList>
    </citation>
    <scope>NUCLEOTIDE SEQUENCE [LARGE SCALE GENOMIC DNA]</scope>
    <source>
        <strain evidence="5">GAS369</strain>
    </source>
</reference>
<dbReference type="Proteomes" id="UP000243904">
    <property type="component" value="Chromosome I"/>
</dbReference>
<dbReference type="SUPFAM" id="SSF53720">
    <property type="entry name" value="ALDH-like"/>
    <property type="match status" value="1"/>
</dbReference>
<protein>
    <submittedName>
        <fullName evidence="4">Acyl-CoA reductase</fullName>
    </submittedName>
</protein>
<dbReference type="InterPro" id="IPR016163">
    <property type="entry name" value="Ald_DH_C"/>
</dbReference>
<keyword evidence="5" id="KW-1185">Reference proteome</keyword>
<name>A0A1H2B752_9BRAD</name>